<accession>A0A3B0TWB4</accession>
<feature type="region of interest" description="Disordered" evidence="1">
    <location>
        <begin position="1"/>
        <end position="46"/>
    </location>
</feature>
<proteinExistence type="predicted"/>
<dbReference type="GO" id="GO:0044781">
    <property type="term" value="P:bacterial-type flagellum organization"/>
    <property type="evidence" value="ECO:0007669"/>
    <property type="project" value="InterPro"/>
</dbReference>
<gene>
    <name evidence="2" type="ORF">MNBD_ALPHA09-703</name>
</gene>
<dbReference type="AlphaFoldDB" id="A0A3B0TWB4"/>
<name>A0A3B0TWB4_9ZZZZ</name>
<reference evidence="2" key="1">
    <citation type="submission" date="2018-06" db="EMBL/GenBank/DDBJ databases">
        <authorList>
            <person name="Zhirakovskaya E."/>
        </authorList>
    </citation>
    <scope>NUCLEOTIDE SEQUENCE</scope>
</reference>
<dbReference type="EMBL" id="UOEM01000031">
    <property type="protein sequence ID" value="VAW11396.1"/>
    <property type="molecule type" value="Genomic_DNA"/>
</dbReference>
<protein>
    <recommendedName>
        <fullName evidence="3">Flagellar trans-acting factor FliX</fullName>
    </recommendedName>
</protein>
<evidence type="ECO:0000256" key="1">
    <source>
        <dbReference type="SAM" id="MobiDB-lite"/>
    </source>
</evidence>
<dbReference type="InterPro" id="IPR019704">
    <property type="entry name" value="Flagellar_assmbl_FliX_class2"/>
</dbReference>
<evidence type="ECO:0000313" key="2">
    <source>
        <dbReference type="EMBL" id="VAW11396.1"/>
    </source>
</evidence>
<sequence>MIAPIRPSTTPKPASALRRKAGTAKAGSFAPASGASSKAASGGGAGVGPATGVVASLSIASVDAVMALQSVDDPAGRKARAVERGTRILDDLDELKIALLEGRISTGQLNRIIGLIAARREHSGDDRLDDVLDGIDLRAQVELAKLGR</sequence>
<organism evidence="2">
    <name type="scientific">hydrothermal vent metagenome</name>
    <dbReference type="NCBI Taxonomy" id="652676"/>
    <lineage>
        <taxon>unclassified sequences</taxon>
        <taxon>metagenomes</taxon>
        <taxon>ecological metagenomes</taxon>
    </lineage>
</organism>
<feature type="compositionally biased region" description="Low complexity" evidence="1">
    <location>
        <begin position="24"/>
        <end position="40"/>
    </location>
</feature>
<dbReference type="Pfam" id="PF10768">
    <property type="entry name" value="FliX"/>
    <property type="match status" value="1"/>
</dbReference>
<evidence type="ECO:0008006" key="3">
    <source>
        <dbReference type="Google" id="ProtNLM"/>
    </source>
</evidence>